<keyword evidence="2" id="KW-1185">Reference proteome</keyword>
<reference evidence="1 2" key="1">
    <citation type="submission" date="2021-01" db="EMBL/GenBank/DDBJ databases">
        <title>Whole genome shotgun sequence of Plantactinospora mayteni NBRC 109088.</title>
        <authorList>
            <person name="Komaki H."/>
            <person name="Tamura T."/>
        </authorList>
    </citation>
    <scope>NUCLEOTIDE SEQUENCE [LARGE SCALE GENOMIC DNA]</scope>
    <source>
        <strain evidence="1 2">NBRC 109088</strain>
    </source>
</reference>
<dbReference type="EMBL" id="BONX01000018">
    <property type="protein sequence ID" value="GIG96301.1"/>
    <property type="molecule type" value="Genomic_DNA"/>
</dbReference>
<organism evidence="1 2">
    <name type="scientific">Plantactinospora mayteni</name>
    <dbReference type="NCBI Taxonomy" id="566021"/>
    <lineage>
        <taxon>Bacteria</taxon>
        <taxon>Bacillati</taxon>
        <taxon>Actinomycetota</taxon>
        <taxon>Actinomycetes</taxon>
        <taxon>Micromonosporales</taxon>
        <taxon>Micromonosporaceae</taxon>
        <taxon>Plantactinospora</taxon>
    </lineage>
</organism>
<accession>A0ABQ4ENS5</accession>
<proteinExistence type="predicted"/>
<name>A0ABQ4ENS5_9ACTN</name>
<evidence type="ECO:0000313" key="2">
    <source>
        <dbReference type="Proteomes" id="UP000621500"/>
    </source>
</evidence>
<evidence type="ECO:0008006" key="3">
    <source>
        <dbReference type="Google" id="ProtNLM"/>
    </source>
</evidence>
<dbReference type="RefSeq" id="WP_203857856.1">
    <property type="nucleotide sequence ID" value="NZ_BAAAZQ010000004.1"/>
</dbReference>
<dbReference type="Proteomes" id="UP000621500">
    <property type="component" value="Unassembled WGS sequence"/>
</dbReference>
<sequence>MRERLAAGEHVPTDMYSCRDCDHDWPCQDARLALLVEFDGDRVGLMMYLAVHLTRALQAMPDRHPALIVGQIIYWVPRRRG</sequence>
<protein>
    <recommendedName>
        <fullName evidence="3">Flavin reductase</fullName>
    </recommendedName>
</protein>
<comment type="caution">
    <text evidence="1">The sequence shown here is derived from an EMBL/GenBank/DDBJ whole genome shotgun (WGS) entry which is preliminary data.</text>
</comment>
<gene>
    <name evidence="1" type="ORF">Pma05_28740</name>
</gene>
<evidence type="ECO:0000313" key="1">
    <source>
        <dbReference type="EMBL" id="GIG96301.1"/>
    </source>
</evidence>